<evidence type="ECO:0000313" key="2">
    <source>
        <dbReference type="Proteomes" id="UP000490800"/>
    </source>
</evidence>
<dbReference type="OrthoDB" id="2613420at2"/>
<proteinExistence type="predicted"/>
<dbReference type="RefSeq" id="WP_157337251.1">
    <property type="nucleotide sequence ID" value="NZ_RHLK01000010.1"/>
</dbReference>
<dbReference type="AlphaFoldDB" id="A0A7X3FKP9"/>
<dbReference type="Pfam" id="PF25846">
    <property type="entry name" value="YmzB"/>
    <property type="match status" value="1"/>
</dbReference>
<protein>
    <submittedName>
        <fullName evidence="1">Uncharacterized protein</fullName>
    </submittedName>
</protein>
<organism evidence="1 2">
    <name type="scientific">Paenibacillus lutrae</name>
    <dbReference type="NCBI Taxonomy" id="2078573"/>
    <lineage>
        <taxon>Bacteria</taxon>
        <taxon>Bacillati</taxon>
        <taxon>Bacillota</taxon>
        <taxon>Bacilli</taxon>
        <taxon>Bacillales</taxon>
        <taxon>Paenibacillaceae</taxon>
        <taxon>Paenibacillus</taxon>
    </lineage>
</organism>
<dbReference type="Proteomes" id="UP000490800">
    <property type="component" value="Unassembled WGS sequence"/>
</dbReference>
<reference evidence="1 2" key="1">
    <citation type="journal article" date="2019" name="Microorganisms">
        <title>Paenibacillus lutrae sp. nov., A Chitinolytic Species Isolated from A River Otter in Castril Natural Park, Granada, Spain.</title>
        <authorList>
            <person name="Rodriguez M."/>
            <person name="Reina J.C."/>
            <person name="Bejar V."/>
            <person name="Llamas I."/>
        </authorList>
    </citation>
    <scope>NUCLEOTIDE SEQUENCE [LARGE SCALE GENOMIC DNA]</scope>
    <source>
        <strain evidence="1 2">N10</strain>
    </source>
</reference>
<evidence type="ECO:0000313" key="1">
    <source>
        <dbReference type="EMBL" id="MVP01127.1"/>
    </source>
</evidence>
<dbReference type="InterPro" id="IPR058926">
    <property type="entry name" value="YmzB-like"/>
</dbReference>
<dbReference type="EMBL" id="RHLK01000010">
    <property type="protein sequence ID" value="MVP01127.1"/>
    <property type="molecule type" value="Genomic_DNA"/>
</dbReference>
<keyword evidence="2" id="KW-1185">Reference proteome</keyword>
<comment type="caution">
    <text evidence="1">The sequence shown here is derived from an EMBL/GenBank/DDBJ whole genome shotgun (WGS) entry which is preliminary data.</text>
</comment>
<name>A0A7X3FKP9_9BACL</name>
<sequence length="112" mass="12610">MDKQLQSVTDWLNENTNKAIRIKKEEQGDLDQVDLQLSQFEYREHQPDAIDDYTNGSALLLFGEGEVLNEGKKEALPENTFVIPLDGLNLAGVENEIVVLGTDRATYSLMLQ</sequence>
<accession>A0A7X3FKP9</accession>
<gene>
    <name evidence="1" type="ORF">EDM21_16645</name>
</gene>